<dbReference type="PANTHER" id="PTHR30050">
    <property type="entry name" value="CHROMOSOMAL REPLICATION INITIATOR PROTEIN DNAA"/>
    <property type="match status" value="1"/>
</dbReference>
<evidence type="ECO:0000259" key="3">
    <source>
        <dbReference type="Pfam" id="PF01695"/>
    </source>
</evidence>
<protein>
    <submittedName>
        <fullName evidence="4">Transposase/IS protein</fullName>
    </submittedName>
</protein>
<dbReference type="KEGG" id="uli:ETAA1_53700"/>
<dbReference type="PIRSF" id="PIRSF003073">
    <property type="entry name" value="DNAC_TnpB_IstB"/>
    <property type="match status" value="1"/>
</dbReference>
<evidence type="ECO:0000313" key="5">
    <source>
        <dbReference type="EMBL" id="QDU20975.1"/>
    </source>
</evidence>
<dbReference type="InterPro" id="IPR002611">
    <property type="entry name" value="IstB_ATP-bd"/>
</dbReference>
<dbReference type="NCBIfam" id="NF038214">
    <property type="entry name" value="IS21_help_AAA"/>
    <property type="match status" value="1"/>
</dbReference>
<sequence>MTPRPKTAPNTTPAATPGRRDQILADFATLRIPVTAEQLDAALQQAQDAGLAHLDFLHRLLADQAGLRRERRIERLVQQARFREALPLSTFDWTFNPAIPRVQIEALAQGDFIRRNQNVVFVGQSGLGKSRLIQSIGLAACLLEQAVYYTTSGDLLEDLTAAMADQTIHDRVRFYARFPLLIIDEFGFDRIERSLCPQAASLWYKIIDARSQQRSTALITNIDFGDWAEYLGDAPLAMALLDRVVDGATIVKLKGQSYRVHRPDKPAAK</sequence>
<dbReference type="EMBL" id="CP036273">
    <property type="protein sequence ID" value="QDU20975.1"/>
    <property type="molecule type" value="Genomic_DNA"/>
</dbReference>
<dbReference type="Gene3D" id="3.40.50.300">
    <property type="entry name" value="P-loop containing nucleotide triphosphate hydrolases"/>
    <property type="match status" value="1"/>
</dbReference>
<dbReference type="InterPro" id="IPR028350">
    <property type="entry name" value="DNAC/IstB-like"/>
</dbReference>
<evidence type="ECO:0000313" key="7">
    <source>
        <dbReference type="Proteomes" id="UP000319576"/>
    </source>
</evidence>
<dbReference type="EMBL" id="CP036273">
    <property type="protein sequence ID" value="QDU19673.1"/>
    <property type="molecule type" value="Genomic_DNA"/>
</dbReference>
<proteinExistence type="predicted"/>
<dbReference type="PANTHER" id="PTHR30050:SF4">
    <property type="entry name" value="ATP-BINDING PROTEIN RV3427C IN INSERTION SEQUENCE-RELATED"/>
    <property type="match status" value="1"/>
</dbReference>
<keyword evidence="1" id="KW-0547">Nucleotide-binding</keyword>
<dbReference type="AlphaFoldDB" id="A0A517XQ90"/>
<dbReference type="CDD" id="cd00009">
    <property type="entry name" value="AAA"/>
    <property type="match status" value="1"/>
</dbReference>
<dbReference type="GO" id="GO:0006260">
    <property type="term" value="P:DNA replication"/>
    <property type="evidence" value="ECO:0007669"/>
    <property type="project" value="TreeGrafter"/>
</dbReference>
<evidence type="ECO:0000313" key="6">
    <source>
        <dbReference type="EMBL" id="QDU23371.1"/>
    </source>
</evidence>
<feature type="domain" description="IstB-like ATP-binding" evidence="3">
    <location>
        <begin position="27"/>
        <end position="261"/>
    </location>
</feature>
<evidence type="ECO:0000313" key="4">
    <source>
        <dbReference type="EMBL" id="QDU19673.1"/>
    </source>
</evidence>
<dbReference type="EMBL" id="CP036273">
    <property type="protein sequence ID" value="QDU23371.1"/>
    <property type="molecule type" value="Genomic_DNA"/>
</dbReference>
<evidence type="ECO:0000256" key="1">
    <source>
        <dbReference type="ARBA" id="ARBA00022741"/>
    </source>
</evidence>
<dbReference type="SUPFAM" id="SSF52540">
    <property type="entry name" value="P-loop containing nucleoside triphosphate hydrolases"/>
    <property type="match status" value="1"/>
</dbReference>
<dbReference type="Proteomes" id="UP000319576">
    <property type="component" value="Chromosome"/>
</dbReference>
<dbReference type="GO" id="GO:0005524">
    <property type="term" value="F:ATP binding"/>
    <property type="evidence" value="ECO:0007669"/>
    <property type="project" value="UniProtKB-KW"/>
</dbReference>
<dbReference type="InterPro" id="IPR047661">
    <property type="entry name" value="IstB"/>
</dbReference>
<evidence type="ECO:0000256" key="2">
    <source>
        <dbReference type="ARBA" id="ARBA00022840"/>
    </source>
</evidence>
<dbReference type="RefSeq" id="WP_202920421.1">
    <property type="nucleotide sequence ID" value="NZ_CP036273.1"/>
</dbReference>
<keyword evidence="7" id="KW-1185">Reference proteome</keyword>
<dbReference type="KEGG" id="uli:ETAA1_29380"/>
<name>A0A517XQ90_9BACT</name>
<accession>A0A517XQ90</accession>
<dbReference type="Pfam" id="PF01695">
    <property type="entry name" value="IstB_IS21"/>
    <property type="match status" value="1"/>
</dbReference>
<dbReference type="InterPro" id="IPR027417">
    <property type="entry name" value="P-loop_NTPase"/>
</dbReference>
<keyword evidence="2" id="KW-0067">ATP-binding</keyword>
<gene>
    <name evidence="4" type="ORF">ETAA1_16030</name>
    <name evidence="5" type="ORF">ETAA1_29380</name>
    <name evidence="6" type="ORF">ETAA1_53700</name>
</gene>
<dbReference type="KEGG" id="uli:ETAA1_16030"/>
<organism evidence="4 7">
    <name type="scientific">Urbifossiella limnaea</name>
    <dbReference type="NCBI Taxonomy" id="2528023"/>
    <lineage>
        <taxon>Bacteria</taxon>
        <taxon>Pseudomonadati</taxon>
        <taxon>Planctomycetota</taxon>
        <taxon>Planctomycetia</taxon>
        <taxon>Gemmatales</taxon>
        <taxon>Gemmataceae</taxon>
        <taxon>Urbifossiella</taxon>
    </lineage>
</organism>
<reference evidence="4 7" key="1">
    <citation type="submission" date="2019-02" db="EMBL/GenBank/DDBJ databases">
        <title>Deep-cultivation of Planctomycetes and their phenomic and genomic characterization uncovers novel biology.</title>
        <authorList>
            <person name="Wiegand S."/>
            <person name="Jogler M."/>
            <person name="Boedeker C."/>
            <person name="Pinto D."/>
            <person name="Vollmers J."/>
            <person name="Rivas-Marin E."/>
            <person name="Kohn T."/>
            <person name="Peeters S.H."/>
            <person name="Heuer A."/>
            <person name="Rast P."/>
            <person name="Oberbeckmann S."/>
            <person name="Bunk B."/>
            <person name="Jeske O."/>
            <person name="Meyerdierks A."/>
            <person name="Storesund J.E."/>
            <person name="Kallscheuer N."/>
            <person name="Luecker S."/>
            <person name="Lage O.M."/>
            <person name="Pohl T."/>
            <person name="Merkel B.J."/>
            <person name="Hornburger P."/>
            <person name="Mueller R.-W."/>
            <person name="Bruemmer F."/>
            <person name="Labrenz M."/>
            <person name="Spormann A.M."/>
            <person name="Op den Camp H."/>
            <person name="Overmann J."/>
            <person name="Amann R."/>
            <person name="Jetten M.S.M."/>
            <person name="Mascher T."/>
            <person name="Medema M.H."/>
            <person name="Devos D.P."/>
            <person name="Kaster A.-K."/>
            <person name="Ovreas L."/>
            <person name="Rohde M."/>
            <person name="Galperin M.Y."/>
            <person name="Jogler C."/>
        </authorList>
    </citation>
    <scope>NUCLEOTIDE SEQUENCE [LARGE SCALE GENOMIC DNA]</scope>
    <source>
        <strain evidence="4 7">ETA_A1</strain>
    </source>
</reference>